<evidence type="ECO:0000313" key="1">
    <source>
        <dbReference type="EMBL" id="KKN10334.1"/>
    </source>
</evidence>
<reference evidence="1" key="1">
    <citation type="journal article" date="2015" name="Nature">
        <title>Complex archaea that bridge the gap between prokaryotes and eukaryotes.</title>
        <authorList>
            <person name="Spang A."/>
            <person name="Saw J.H."/>
            <person name="Jorgensen S.L."/>
            <person name="Zaremba-Niedzwiedzka K."/>
            <person name="Martijn J."/>
            <person name="Lind A.E."/>
            <person name="van Eijk R."/>
            <person name="Schleper C."/>
            <person name="Guy L."/>
            <person name="Ettema T.J."/>
        </authorList>
    </citation>
    <scope>NUCLEOTIDE SEQUENCE</scope>
</reference>
<proteinExistence type="predicted"/>
<dbReference type="InterPro" id="IPR036390">
    <property type="entry name" value="WH_DNA-bd_sf"/>
</dbReference>
<dbReference type="SUPFAM" id="SSF46785">
    <property type="entry name" value="Winged helix' DNA-binding domain"/>
    <property type="match status" value="1"/>
</dbReference>
<accession>A0A0F9MXC4</accession>
<comment type="caution">
    <text evidence="1">The sequence shown here is derived from an EMBL/GenBank/DDBJ whole genome shotgun (WGS) entry which is preliminary data.</text>
</comment>
<organism evidence="1">
    <name type="scientific">marine sediment metagenome</name>
    <dbReference type="NCBI Taxonomy" id="412755"/>
    <lineage>
        <taxon>unclassified sequences</taxon>
        <taxon>metagenomes</taxon>
        <taxon>ecological metagenomes</taxon>
    </lineage>
</organism>
<name>A0A0F9MXC4_9ZZZZ</name>
<sequence length="96" mass="10664">MNTQMQQTSLDAYEGIKPELPGRKERVLNALGSIGPMSNAQLSVELDIPINQVTGRTRELVRAGRVYAYDKVLDLISNYPVIRWAVVPANGQLKIL</sequence>
<protein>
    <submittedName>
        <fullName evidence="1">Uncharacterized protein</fullName>
    </submittedName>
</protein>
<dbReference type="AlphaFoldDB" id="A0A0F9MXC4"/>
<dbReference type="EMBL" id="LAZR01004254">
    <property type="protein sequence ID" value="KKN10334.1"/>
    <property type="molecule type" value="Genomic_DNA"/>
</dbReference>
<gene>
    <name evidence="1" type="ORF">LCGC14_1037720</name>
</gene>